<reference evidence="4" key="2">
    <citation type="submission" date="2016-01" db="EMBL/GenBank/DDBJ databases">
        <title>Six Aerococcus type strain genome sequencing and assembly using PacBio and Illumina Hiseq.</title>
        <authorList>
            <person name="Carkaci D."/>
            <person name="Dargis R."/>
            <person name="Nielsen X.C."/>
            <person name="Skovgaard O."/>
            <person name="Fuursted K."/>
            <person name="Christensen J.J."/>
        </authorList>
    </citation>
    <scope>NUCLEOTIDE SEQUENCE [LARGE SCALE GENOMIC DNA]</scope>
    <source>
        <strain evidence="4">CCUG43001</strain>
    </source>
</reference>
<dbReference type="AlphaFoldDB" id="A0A109RD61"/>
<keyword evidence="1" id="KW-0378">Hydrolase</keyword>
<evidence type="ECO:0000313" key="3">
    <source>
        <dbReference type="EMBL" id="PKZ21755.1"/>
    </source>
</evidence>
<name>A0A109RD61_9LACT</name>
<dbReference type="NCBIfam" id="TIGR01662">
    <property type="entry name" value="HAD-SF-IIIA"/>
    <property type="match status" value="1"/>
</dbReference>
<protein>
    <submittedName>
        <fullName evidence="3">YqeG family HAD IIIA-type phosphatase</fullName>
    </submittedName>
</protein>
<dbReference type="InterPro" id="IPR010021">
    <property type="entry name" value="PGPP1/Gep4"/>
</dbReference>
<dbReference type="Proteomes" id="UP000069912">
    <property type="component" value="Chromosome"/>
</dbReference>
<dbReference type="InterPro" id="IPR051540">
    <property type="entry name" value="S-2-haloacid_dehalogenase"/>
</dbReference>
<dbReference type="KEGG" id="asan:AWM72_01525"/>
<accession>A0A109RD61</accession>
<reference evidence="3 5" key="3">
    <citation type="submission" date="2017-12" db="EMBL/GenBank/DDBJ databases">
        <title>Phylogenetic diversity of female urinary microbiome.</title>
        <authorList>
            <person name="Thomas-White K."/>
            <person name="Wolfe A.J."/>
        </authorList>
    </citation>
    <scope>NUCLEOTIDE SEQUENCE [LARGE SCALE GENOMIC DNA]</scope>
    <source>
        <strain evidence="3 5">UMB0139</strain>
    </source>
</reference>
<reference evidence="2 4" key="1">
    <citation type="journal article" date="2016" name="Genome Announc.">
        <title>Complete Genome Sequences of Aerococcus christensenii CCUG 28831T, Aerococcus sanguinicola CCUG 43001T, Aerococcus urinae CCUG 36881T, Aerococcus urinaeequi CCUG 28094T, Aerococcus urinaehominis CCUG 42038 BT, and Aerococcus viridans CCUG 4311T.</title>
        <authorList>
            <person name="Carkaci D."/>
            <person name="Dargis R."/>
            <person name="Nielsen X.C."/>
            <person name="Skovgaard O."/>
            <person name="Fuursted K."/>
            <person name="Christensen J.J."/>
        </authorList>
    </citation>
    <scope>NUCLEOTIDE SEQUENCE [LARGE SCALE GENOMIC DNA]</scope>
    <source>
        <strain evidence="2 4">CCUG43001</strain>
    </source>
</reference>
<dbReference type="NCBIfam" id="TIGR01668">
    <property type="entry name" value="YqeG_hyp_ppase"/>
    <property type="match status" value="1"/>
</dbReference>
<dbReference type="InterPro" id="IPR027706">
    <property type="entry name" value="PGP_Pase"/>
</dbReference>
<dbReference type="RefSeq" id="WP_067972114.1">
    <property type="nucleotide sequence ID" value="NZ_CAJHKM010000006.1"/>
</dbReference>
<evidence type="ECO:0000313" key="4">
    <source>
        <dbReference type="Proteomes" id="UP000069912"/>
    </source>
</evidence>
<dbReference type="Gene3D" id="3.40.50.1000">
    <property type="entry name" value="HAD superfamily/HAD-like"/>
    <property type="match status" value="1"/>
</dbReference>
<gene>
    <name evidence="2" type="ORF">AWM72_01525</name>
    <name evidence="3" type="ORF">CYJ28_07580</name>
</gene>
<evidence type="ECO:0000313" key="2">
    <source>
        <dbReference type="EMBL" id="AMB93516.1"/>
    </source>
</evidence>
<dbReference type="InterPro" id="IPR036412">
    <property type="entry name" value="HAD-like_sf"/>
</dbReference>
<keyword evidence="4" id="KW-1185">Reference proteome</keyword>
<dbReference type="PANTHER" id="PTHR43316">
    <property type="entry name" value="HYDROLASE, HALOACID DELAHOGENASE-RELATED"/>
    <property type="match status" value="1"/>
</dbReference>
<dbReference type="EMBL" id="PKGY01000003">
    <property type="protein sequence ID" value="PKZ21755.1"/>
    <property type="molecule type" value="Genomic_DNA"/>
</dbReference>
<dbReference type="SUPFAM" id="SSF56784">
    <property type="entry name" value="HAD-like"/>
    <property type="match status" value="1"/>
</dbReference>
<dbReference type="Pfam" id="PF09419">
    <property type="entry name" value="PGP_phosphatase"/>
    <property type="match status" value="1"/>
</dbReference>
<dbReference type="GeneID" id="92902753"/>
<dbReference type="CDD" id="cd16416">
    <property type="entry name" value="HAD_BsYqeG-like"/>
    <property type="match status" value="1"/>
</dbReference>
<dbReference type="EMBL" id="CP014160">
    <property type="protein sequence ID" value="AMB93516.1"/>
    <property type="molecule type" value="Genomic_DNA"/>
</dbReference>
<dbReference type="InterPro" id="IPR023214">
    <property type="entry name" value="HAD_sf"/>
</dbReference>
<organism evidence="2 4">
    <name type="scientific">Aerococcus sanguinicola</name>
    <dbReference type="NCBI Taxonomy" id="119206"/>
    <lineage>
        <taxon>Bacteria</taxon>
        <taxon>Bacillati</taxon>
        <taxon>Bacillota</taxon>
        <taxon>Bacilli</taxon>
        <taxon>Lactobacillales</taxon>
        <taxon>Aerococcaceae</taxon>
        <taxon>Aerococcus</taxon>
    </lineage>
</organism>
<dbReference type="Proteomes" id="UP000234239">
    <property type="component" value="Unassembled WGS sequence"/>
</dbReference>
<dbReference type="GO" id="GO:0008962">
    <property type="term" value="F:phosphatidylglycerophosphatase activity"/>
    <property type="evidence" value="ECO:0007669"/>
    <property type="project" value="InterPro"/>
</dbReference>
<dbReference type="OrthoDB" id="9787572at2"/>
<evidence type="ECO:0000256" key="1">
    <source>
        <dbReference type="ARBA" id="ARBA00022801"/>
    </source>
</evidence>
<proteinExistence type="predicted"/>
<evidence type="ECO:0000313" key="5">
    <source>
        <dbReference type="Proteomes" id="UP000234239"/>
    </source>
</evidence>
<dbReference type="InterPro" id="IPR006549">
    <property type="entry name" value="HAD-SF_hydro_IIIA"/>
</dbReference>
<sequence>MLKKFQPTWMLDTILQISPDQARKHQIKAIITDLDNTLIPWNSAQVPEYLKQWAEEMTSSGIEILILSNNNGLRVADVAKQLGVRYLAPAYKPRSSGYLAALKTLDMTKEEVAFVGDQLLTDVFGANRVGIRTILVKPVVKTDGMWTRVNRGVEKPLKFLLDKFHKNWEWRNQLDDR</sequence>